<keyword evidence="3" id="KW-1185">Reference proteome</keyword>
<evidence type="ECO:0000256" key="1">
    <source>
        <dbReference type="SAM" id="MobiDB-lite"/>
    </source>
</evidence>
<evidence type="ECO:0000313" key="3">
    <source>
        <dbReference type="Proteomes" id="UP000242188"/>
    </source>
</evidence>
<organism evidence="2 3">
    <name type="scientific">Mizuhopecten yessoensis</name>
    <name type="common">Japanese scallop</name>
    <name type="synonym">Patinopecten yessoensis</name>
    <dbReference type="NCBI Taxonomy" id="6573"/>
    <lineage>
        <taxon>Eukaryota</taxon>
        <taxon>Metazoa</taxon>
        <taxon>Spiralia</taxon>
        <taxon>Lophotrochozoa</taxon>
        <taxon>Mollusca</taxon>
        <taxon>Bivalvia</taxon>
        <taxon>Autobranchia</taxon>
        <taxon>Pteriomorphia</taxon>
        <taxon>Pectinida</taxon>
        <taxon>Pectinoidea</taxon>
        <taxon>Pectinidae</taxon>
        <taxon>Mizuhopecten</taxon>
    </lineage>
</organism>
<accession>A0A210PGL4</accession>
<name>A0A210PGL4_MIZYE</name>
<dbReference type="Proteomes" id="UP000242188">
    <property type="component" value="Unassembled WGS sequence"/>
</dbReference>
<protein>
    <submittedName>
        <fullName evidence="2">Uncharacterized protein</fullName>
    </submittedName>
</protein>
<dbReference type="OrthoDB" id="6039376at2759"/>
<reference evidence="2 3" key="1">
    <citation type="journal article" date="2017" name="Nat. Ecol. Evol.">
        <title>Scallop genome provides insights into evolution of bilaterian karyotype and development.</title>
        <authorList>
            <person name="Wang S."/>
            <person name="Zhang J."/>
            <person name="Jiao W."/>
            <person name="Li J."/>
            <person name="Xun X."/>
            <person name="Sun Y."/>
            <person name="Guo X."/>
            <person name="Huan P."/>
            <person name="Dong B."/>
            <person name="Zhang L."/>
            <person name="Hu X."/>
            <person name="Sun X."/>
            <person name="Wang J."/>
            <person name="Zhao C."/>
            <person name="Wang Y."/>
            <person name="Wang D."/>
            <person name="Huang X."/>
            <person name="Wang R."/>
            <person name="Lv J."/>
            <person name="Li Y."/>
            <person name="Zhang Z."/>
            <person name="Liu B."/>
            <person name="Lu W."/>
            <person name="Hui Y."/>
            <person name="Liang J."/>
            <person name="Zhou Z."/>
            <person name="Hou R."/>
            <person name="Li X."/>
            <person name="Liu Y."/>
            <person name="Li H."/>
            <person name="Ning X."/>
            <person name="Lin Y."/>
            <person name="Zhao L."/>
            <person name="Xing Q."/>
            <person name="Dou J."/>
            <person name="Li Y."/>
            <person name="Mao J."/>
            <person name="Guo H."/>
            <person name="Dou H."/>
            <person name="Li T."/>
            <person name="Mu C."/>
            <person name="Jiang W."/>
            <person name="Fu Q."/>
            <person name="Fu X."/>
            <person name="Miao Y."/>
            <person name="Liu J."/>
            <person name="Yu Q."/>
            <person name="Li R."/>
            <person name="Liao H."/>
            <person name="Li X."/>
            <person name="Kong Y."/>
            <person name="Jiang Z."/>
            <person name="Chourrout D."/>
            <person name="Li R."/>
            <person name="Bao Z."/>
        </authorList>
    </citation>
    <scope>NUCLEOTIDE SEQUENCE [LARGE SCALE GENOMIC DNA]</scope>
    <source>
        <strain evidence="2 3">PY_sf001</strain>
    </source>
</reference>
<gene>
    <name evidence="2" type="ORF">KP79_PYT15934</name>
</gene>
<dbReference type="EMBL" id="NEDP02076718">
    <property type="protein sequence ID" value="OWF35618.1"/>
    <property type="molecule type" value="Genomic_DNA"/>
</dbReference>
<feature type="region of interest" description="Disordered" evidence="1">
    <location>
        <begin position="105"/>
        <end position="143"/>
    </location>
</feature>
<sequence length="159" mass="16829">MDGKICLACCGRESEGCCNDCGLTEPSVFNPNTFVASKRSVVSTKSFIDDLNSGLNHLIPDFSGGPDSASACLDCCGQHPCCGDCGIDQSIFNHHYPDIPDISTILGHHGSTPEPQSPEKGSYGTGTDDLSGGMSPIFNGPIDPMDLQPVHAYYENNDQ</sequence>
<comment type="caution">
    <text evidence="2">The sequence shown here is derived from an EMBL/GenBank/DDBJ whole genome shotgun (WGS) entry which is preliminary data.</text>
</comment>
<dbReference type="AlphaFoldDB" id="A0A210PGL4"/>
<proteinExistence type="predicted"/>
<evidence type="ECO:0000313" key="2">
    <source>
        <dbReference type="EMBL" id="OWF35618.1"/>
    </source>
</evidence>